<dbReference type="InterPro" id="IPR050238">
    <property type="entry name" value="DNA_Rep/Repair_Clamp_Loader"/>
</dbReference>
<evidence type="ECO:0000256" key="1">
    <source>
        <dbReference type="SAM" id="MobiDB-lite"/>
    </source>
</evidence>
<keyword evidence="2" id="KW-0239">DNA-directed DNA polymerase</keyword>
<dbReference type="Pfam" id="PF13177">
    <property type="entry name" value="DNA_pol3_delta2"/>
    <property type="match status" value="1"/>
</dbReference>
<dbReference type="GO" id="GO:0003887">
    <property type="term" value="F:DNA-directed DNA polymerase activity"/>
    <property type="evidence" value="ECO:0007669"/>
    <property type="project" value="UniProtKB-KW"/>
</dbReference>
<dbReference type="PANTHER" id="PTHR11669:SF8">
    <property type="entry name" value="DNA POLYMERASE III SUBUNIT DELTA"/>
    <property type="match status" value="1"/>
</dbReference>
<keyword evidence="2" id="KW-0808">Transferase</keyword>
<organism evidence="2 3">
    <name type="scientific">Vitreoscilla filiformis</name>
    <dbReference type="NCBI Taxonomy" id="63"/>
    <lineage>
        <taxon>Bacteria</taxon>
        <taxon>Pseudomonadati</taxon>
        <taxon>Pseudomonadota</taxon>
        <taxon>Betaproteobacteria</taxon>
        <taxon>Neisseriales</taxon>
        <taxon>Neisseriaceae</taxon>
        <taxon>Vitreoscilla</taxon>
    </lineage>
</organism>
<proteinExistence type="predicted"/>
<dbReference type="Gene3D" id="3.40.50.300">
    <property type="entry name" value="P-loop containing nucleotide triphosphate hydrolases"/>
    <property type="match status" value="1"/>
</dbReference>
<keyword evidence="3" id="KW-1185">Reference proteome</keyword>
<dbReference type="GO" id="GO:0009360">
    <property type="term" value="C:DNA polymerase III complex"/>
    <property type="evidence" value="ECO:0007669"/>
    <property type="project" value="TreeGrafter"/>
</dbReference>
<evidence type="ECO:0000313" key="2">
    <source>
        <dbReference type="EMBL" id="ASM78004.1"/>
    </source>
</evidence>
<dbReference type="EMBL" id="CP022423">
    <property type="protein sequence ID" value="ASM78004.1"/>
    <property type="molecule type" value="Genomic_DNA"/>
</dbReference>
<protein>
    <submittedName>
        <fullName evidence="2">DNA-directed DNA polymerase</fullName>
    </submittedName>
</protein>
<dbReference type="RefSeq" id="WP_089416997.1">
    <property type="nucleotide sequence ID" value="NZ_CP022423.1"/>
</dbReference>
<dbReference type="PANTHER" id="PTHR11669">
    <property type="entry name" value="REPLICATION FACTOR C / DNA POLYMERASE III GAMMA-TAU SUBUNIT"/>
    <property type="match status" value="1"/>
</dbReference>
<gene>
    <name evidence="2" type="ORF">VITFI_CDS2226</name>
</gene>
<dbReference type="KEGG" id="vff:VITFI_CDS2226"/>
<dbReference type="GO" id="GO:0006261">
    <property type="term" value="P:DNA-templated DNA replication"/>
    <property type="evidence" value="ECO:0007669"/>
    <property type="project" value="TreeGrafter"/>
</dbReference>
<name>A0A221KG45_VITFI</name>
<feature type="region of interest" description="Disordered" evidence="1">
    <location>
        <begin position="343"/>
        <end position="365"/>
    </location>
</feature>
<dbReference type="InterPro" id="IPR027417">
    <property type="entry name" value="P-loop_NTPase"/>
</dbReference>
<reference evidence="2 3" key="1">
    <citation type="submission" date="2017-07" db="EMBL/GenBank/DDBJ databases">
        <title>Complete Genome Sequence of the cosmetic ferment Vitreoscilla filiformis (ATCC15551).</title>
        <authorList>
            <person name="Contreras S."/>
            <person name="Sagory-Zalkind P."/>
            <person name="Blanquart H."/>
            <person name="Iltis A."/>
            <person name="Morand S.C."/>
        </authorList>
    </citation>
    <scope>NUCLEOTIDE SEQUENCE [LARGE SCALE GENOMIC DNA]</scope>
    <source>
        <strain evidence="2 3">ATCC 15551</strain>
    </source>
</reference>
<dbReference type="SUPFAM" id="SSF52540">
    <property type="entry name" value="P-loop containing nucleoside triphosphate hydrolases"/>
    <property type="match status" value="1"/>
</dbReference>
<dbReference type="Proteomes" id="UP000199729">
    <property type="component" value="Chromosome"/>
</dbReference>
<accession>A0A221KG45</accession>
<evidence type="ECO:0000313" key="3">
    <source>
        <dbReference type="Proteomes" id="UP000199729"/>
    </source>
</evidence>
<keyword evidence="2" id="KW-0548">Nucleotidyltransferase</keyword>
<dbReference type="AlphaFoldDB" id="A0A221KG45"/>
<sequence length="365" mass="39538">MTMLTERELPWLAAPLHAIRHHERSHALLLHVGEGCGGFELALRVAQSWLCEHPDDAARPCDQCPACHLVRSHHHADLRAVMPEALRAELRWLADSDDAAEGAASGSESGGTSKRKLSSEIVVGAIRQAIDWAHTSSSRGRGKVLVLFPADAMNEIAANALLKTLEEPADGLRLLLCTAEPQRLLPTIRSRCQMVRVPAPDTAQSLAWLRQQGVEGAEVLLHAVGGGQPLRARDWAAAGLSAEVWTQLPTQIAAGDTRGLALLPVPQALQALLRLCHDLMAVNAGGAARFFPKANLPRTLDSVALNQWHAALMRVVPHDDHPWNAGLLLEALVTQGRQLLQVHHRGAAHPRAERPHASPHRAHST</sequence>
<dbReference type="OrthoDB" id="9811073at2"/>